<dbReference type="Proteomes" id="UP000799767">
    <property type="component" value="Unassembled WGS sequence"/>
</dbReference>
<dbReference type="Gene3D" id="1.20.58.120">
    <property type="entry name" value="BAG domain"/>
    <property type="match status" value="1"/>
</dbReference>
<feature type="region of interest" description="Disordered" evidence="1">
    <location>
        <begin position="123"/>
        <end position="187"/>
    </location>
</feature>
<evidence type="ECO:0008006" key="6">
    <source>
        <dbReference type="Google" id="ProtNLM"/>
    </source>
</evidence>
<dbReference type="SMART" id="SM00264">
    <property type="entry name" value="BAG"/>
    <property type="match status" value="1"/>
</dbReference>
<dbReference type="InterPro" id="IPR003103">
    <property type="entry name" value="BAG_domain"/>
</dbReference>
<name>A0A6A6Q1Z0_9PEZI</name>
<dbReference type="PROSITE" id="PS50053">
    <property type="entry name" value="UBIQUITIN_2"/>
    <property type="match status" value="1"/>
</dbReference>
<dbReference type="CDD" id="cd17039">
    <property type="entry name" value="Ubl_ubiquitin_like"/>
    <property type="match status" value="1"/>
</dbReference>
<evidence type="ECO:0000259" key="3">
    <source>
        <dbReference type="PROSITE" id="PS51035"/>
    </source>
</evidence>
<accession>A0A6A6Q1Z0</accession>
<dbReference type="Gene3D" id="3.10.20.90">
    <property type="entry name" value="Phosphatidylinositol 3-kinase Catalytic Subunit, Chain A, domain 1"/>
    <property type="match status" value="1"/>
</dbReference>
<feature type="compositionally biased region" description="Basic residues" evidence="1">
    <location>
        <begin position="151"/>
        <end position="165"/>
    </location>
</feature>
<dbReference type="AlphaFoldDB" id="A0A6A6Q1Z0"/>
<organism evidence="4 5">
    <name type="scientific">Neohortaea acidophila</name>
    <dbReference type="NCBI Taxonomy" id="245834"/>
    <lineage>
        <taxon>Eukaryota</taxon>
        <taxon>Fungi</taxon>
        <taxon>Dikarya</taxon>
        <taxon>Ascomycota</taxon>
        <taxon>Pezizomycotina</taxon>
        <taxon>Dothideomycetes</taxon>
        <taxon>Dothideomycetidae</taxon>
        <taxon>Mycosphaerellales</taxon>
        <taxon>Teratosphaeriaceae</taxon>
        <taxon>Neohortaea</taxon>
    </lineage>
</organism>
<feature type="compositionally biased region" description="Polar residues" evidence="1">
    <location>
        <begin position="16"/>
        <end position="31"/>
    </location>
</feature>
<dbReference type="InterPro" id="IPR036533">
    <property type="entry name" value="BAG_dom_sf"/>
</dbReference>
<dbReference type="InterPro" id="IPR029071">
    <property type="entry name" value="Ubiquitin-like_domsf"/>
</dbReference>
<dbReference type="SUPFAM" id="SSF63491">
    <property type="entry name" value="BAG domain"/>
    <property type="match status" value="1"/>
</dbReference>
<sequence>MAWTSRFGNLGRFSPFTRSPQNSVSGSSKSESPADYGPPRDEDVLILRNKRQDYVVQCPAYSIAKGELKIRDVREAAAKKLMAGDPSRIKLLYKGKNLKDDNRTALQEGLKDGCELLVSVVEAAPASRDDTGSEDDDDDDEGEVVNGEVVKKRRNRGKKSKRKNRREQQTSGQSSPRPPPTPATPLDKLNALHQTLASFQTEVDAFIANPPAEAAKRDYEHKRLSETIFTQVQLKLDAVETEGDEDARTRRKELVKETQRVLGMLDAAVSKP</sequence>
<protein>
    <recommendedName>
        <fullName evidence="6">BAG domain-containing protein</fullName>
    </recommendedName>
</protein>
<proteinExistence type="predicted"/>
<evidence type="ECO:0000259" key="2">
    <source>
        <dbReference type="PROSITE" id="PS50053"/>
    </source>
</evidence>
<reference evidence="4" key="1">
    <citation type="journal article" date="2020" name="Stud. Mycol.">
        <title>101 Dothideomycetes genomes: a test case for predicting lifestyles and emergence of pathogens.</title>
        <authorList>
            <person name="Haridas S."/>
            <person name="Albert R."/>
            <person name="Binder M."/>
            <person name="Bloem J."/>
            <person name="Labutti K."/>
            <person name="Salamov A."/>
            <person name="Andreopoulos B."/>
            <person name="Baker S."/>
            <person name="Barry K."/>
            <person name="Bills G."/>
            <person name="Bluhm B."/>
            <person name="Cannon C."/>
            <person name="Castanera R."/>
            <person name="Culley D."/>
            <person name="Daum C."/>
            <person name="Ezra D."/>
            <person name="Gonzalez J."/>
            <person name="Henrissat B."/>
            <person name="Kuo A."/>
            <person name="Liang C."/>
            <person name="Lipzen A."/>
            <person name="Lutzoni F."/>
            <person name="Magnuson J."/>
            <person name="Mondo S."/>
            <person name="Nolan M."/>
            <person name="Ohm R."/>
            <person name="Pangilinan J."/>
            <person name="Park H.-J."/>
            <person name="Ramirez L."/>
            <person name="Alfaro M."/>
            <person name="Sun H."/>
            <person name="Tritt A."/>
            <person name="Yoshinaga Y."/>
            <person name="Zwiers L.-H."/>
            <person name="Turgeon B."/>
            <person name="Goodwin S."/>
            <person name="Spatafora J."/>
            <person name="Crous P."/>
            <person name="Grigoriev I."/>
        </authorList>
    </citation>
    <scope>NUCLEOTIDE SEQUENCE</scope>
    <source>
        <strain evidence="4">CBS 113389</strain>
    </source>
</reference>
<dbReference type="Pfam" id="PF02179">
    <property type="entry name" value="BAG"/>
    <property type="match status" value="1"/>
</dbReference>
<dbReference type="SUPFAM" id="SSF54236">
    <property type="entry name" value="Ubiquitin-like"/>
    <property type="match status" value="1"/>
</dbReference>
<evidence type="ECO:0000313" key="4">
    <source>
        <dbReference type="EMBL" id="KAF2486518.1"/>
    </source>
</evidence>
<dbReference type="InterPro" id="IPR000626">
    <property type="entry name" value="Ubiquitin-like_dom"/>
</dbReference>
<feature type="region of interest" description="Disordered" evidence="1">
    <location>
        <begin position="1"/>
        <end position="41"/>
    </location>
</feature>
<evidence type="ECO:0000256" key="1">
    <source>
        <dbReference type="SAM" id="MobiDB-lite"/>
    </source>
</evidence>
<dbReference type="EMBL" id="MU001632">
    <property type="protein sequence ID" value="KAF2486518.1"/>
    <property type="molecule type" value="Genomic_DNA"/>
</dbReference>
<dbReference type="OrthoDB" id="417450at2759"/>
<evidence type="ECO:0000313" key="5">
    <source>
        <dbReference type="Proteomes" id="UP000799767"/>
    </source>
</evidence>
<dbReference type="GeneID" id="54473693"/>
<dbReference type="RefSeq" id="XP_033593087.1">
    <property type="nucleotide sequence ID" value="XM_033732691.1"/>
</dbReference>
<keyword evidence="5" id="KW-1185">Reference proteome</keyword>
<feature type="domain" description="Ubiquitin-like" evidence="2">
    <location>
        <begin position="70"/>
        <end position="125"/>
    </location>
</feature>
<feature type="domain" description="BAG" evidence="3">
    <location>
        <begin position="202"/>
        <end position="269"/>
    </location>
</feature>
<dbReference type="GO" id="GO:0051087">
    <property type="term" value="F:protein-folding chaperone binding"/>
    <property type="evidence" value="ECO:0007669"/>
    <property type="project" value="InterPro"/>
</dbReference>
<gene>
    <name evidence="4" type="ORF">BDY17DRAFT_291631</name>
</gene>
<feature type="compositionally biased region" description="Acidic residues" evidence="1">
    <location>
        <begin position="132"/>
        <end position="143"/>
    </location>
</feature>
<dbReference type="PROSITE" id="PS51035">
    <property type="entry name" value="BAG"/>
    <property type="match status" value="1"/>
</dbReference>